<protein>
    <submittedName>
        <fullName evidence="1">Uncharacterized protein</fullName>
    </submittedName>
</protein>
<evidence type="ECO:0000313" key="1">
    <source>
        <dbReference type="EMBL" id="CAD7590083.1"/>
    </source>
</evidence>
<accession>A0A7R9PKJ7</accession>
<dbReference type="AlphaFoldDB" id="A0A7R9PKJ7"/>
<dbReference type="EMBL" id="OE840318">
    <property type="protein sequence ID" value="CAD7590083.1"/>
    <property type="molecule type" value="Genomic_DNA"/>
</dbReference>
<gene>
    <name evidence="1" type="ORF">TGEB3V08_LOCUS3953</name>
</gene>
<reference evidence="1" key="1">
    <citation type="submission" date="2020-11" db="EMBL/GenBank/DDBJ databases">
        <authorList>
            <person name="Tran Van P."/>
        </authorList>
    </citation>
    <scope>NUCLEOTIDE SEQUENCE</scope>
</reference>
<proteinExistence type="predicted"/>
<name>A0A7R9PKJ7_TIMGE</name>
<sequence>MMARGPPLGQEGCCDCPKEYRTVAQVSLGEQGPSLEKNGQRDGQVAGNITVPHAGGQSCLNIPNSGVTLLDYTMALSYELCIMVEQCKPFRLLPESCKQRKKYPTTALESISNSCVLGNGMAPFRARSTAVATEWAQVPDTVPSSTPVVRARSKVEETEASWKRNGTVALRWSASSTSPGSMLH</sequence>
<organism evidence="1">
    <name type="scientific">Timema genevievae</name>
    <name type="common">Walking stick</name>
    <dbReference type="NCBI Taxonomy" id="629358"/>
    <lineage>
        <taxon>Eukaryota</taxon>
        <taxon>Metazoa</taxon>
        <taxon>Ecdysozoa</taxon>
        <taxon>Arthropoda</taxon>
        <taxon>Hexapoda</taxon>
        <taxon>Insecta</taxon>
        <taxon>Pterygota</taxon>
        <taxon>Neoptera</taxon>
        <taxon>Polyneoptera</taxon>
        <taxon>Phasmatodea</taxon>
        <taxon>Timematodea</taxon>
        <taxon>Timematoidea</taxon>
        <taxon>Timematidae</taxon>
        <taxon>Timema</taxon>
    </lineage>
</organism>